<accession>A0A1C7EJ65</accession>
<keyword evidence="1" id="KW-0732">Signal</keyword>
<dbReference type="RefSeq" id="WP_065526418.1">
    <property type="nucleotide sequence ID" value="NZ_CP016543.2"/>
</dbReference>
<evidence type="ECO:0000313" key="3">
    <source>
        <dbReference type="Proteomes" id="UP000092495"/>
    </source>
</evidence>
<proteinExistence type="predicted"/>
<dbReference type="OrthoDB" id="2456694at2"/>
<evidence type="ECO:0008006" key="4">
    <source>
        <dbReference type="Google" id="ProtNLM"/>
    </source>
</evidence>
<dbReference type="EMBL" id="CP016543">
    <property type="protein sequence ID" value="ANU23382.1"/>
    <property type="molecule type" value="Genomic_DNA"/>
</dbReference>
<dbReference type="KEGG" id="pdg:BCM40_08350"/>
<feature type="chain" id="PRO_5008885402" description="Pentapeptide MXKDX repeat protein" evidence="1">
    <location>
        <begin position="29"/>
        <end position="87"/>
    </location>
</feature>
<name>A0A1C7EJ65_9BACL</name>
<protein>
    <recommendedName>
        <fullName evidence="4">Pentapeptide MXKDX repeat protein</fullName>
    </recommendedName>
</protein>
<dbReference type="STRING" id="414778.BCM40_08350"/>
<organism evidence="2 3">
    <name type="scientific">Planococcus donghaensis</name>
    <dbReference type="NCBI Taxonomy" id="414778"/>
    <lineage>
        <taxon>Bacteria</taxon>
        <taxon>Bacillati</taxon>
        <taxon>Bacillota</taxon>
        <taxon>Bacilli</taxon>
        <taxon>Bacillales</taxon>
        <taxon>Caryophanaceae</taxon>
        <taxon>Planococcus</taxon>
    </lineage>
</organism>
<sequence>MQLRKTPFILSIALSTLLVMGSTGFANGMDSNKAGNMANANEHGMTNMMENGNMSSMMNAMNSSEGQKMMGACASFSKTIDDSKEIE</sequence>
<evidence type="ECO:0000313" key="2">
    <source>
        <dbReference type="EMBL" id="ANU23382.1"/>
    </source>
</evidence>
<feature type="signal peptide" evidence="1">
    <location>
        <begin position="1"/>
        <end position="28"/>
    </location>
</feature>
<evidence type="ECO:0000256" key="1">
    <source>
        <dbReference type="SAM" id="SignalP"/>
    </source>
</evidence>
<reference evidence="2" key="1">
    <citation type="submission" date="2016-10" db="EMBL/GenBank/DDBJ databases">
        <authorList>
            <person name="See-Too W.S."/>
        </authorList>
    </citation>
    <scope>NUCLEOTIDE SEQUENCE</scope>
    <source>
        <strain evidence="2">DSM 22276</strain>
    </source>
</reference>
<gene>
    <name evidence="2" type="ORF">BCM40_08350</name>
</gene>
<keyword evidence="3" id="KW-1185">Reference proteome</keyword>
<dbReference type="Proteomes" id="UP000092495">
    <property type="component" value="Chromosome"/>
</dbReference>
<dbReference type="AlphaFoldDB" id="A0A1C7EJ65"/>